<feature type="transmembrane region" description="Helical" evidence="17">
    <location>
        <begin position="148"/>
        <end position="169"/>
    </location>
</feature>
<evidence type="ECO:0000256" key="8">
    <source>
        <dbReference type="ARBA" id="ARBA00022840"/>
    </source>
</evidence>
<keyword evidence="3" id="KW-1003">Cell membrane</keyword>
<dbReference type="Gene3D" id="3.30.980.40">
    <property type="match status" value="1"/>
</dbReference>
<dbReference type="GO" id="GO:0051301">
    <property type="term" value="P:cell division"/>
    <property type="evidence" value="ECO:0007669"/>
    <property type="project" value="UniProtKB-KW"/>
</dbReference>
<dbReference type="GO" id="GO:0005524">
    <property type="term" value="F:ATP binding"/>
    <property type="evidence" value="ECO:0007669"/>
    <property type="project" value="UniProtKB-UniRule"/>
</dbReference>
<feature type="region of interest" description="Disordered" evidence="16">
    <location>
        <begin position="188"/>
        <end position="219"/>
    </location>
</feature>
<proteinExistence type="inferred from homology"/>
<comment type="subcellular location">
    <subcellularLocation>
        <location evidence="1">Cell membrane</location>
        <topology evidence="1">Multi-pass membrane protein</topology>
    </subcellularLocation>
</comment>
<feature type="transmembrane region" description="Helical" evidence="17">
    <location>
        <begin position="21"/>
        <end position="42"/>
    </location>
</feature>
<evidence type="ECO:0000256" key="11">
    <source>
        <dbReference type="ARBA" id="ARBA00023136"/>
    </source>
</evidence>
<keyword evidence="7" id="KW-0159">Chromosome partition</keyword>
<keyword evidence="10" id="KW-0238">DNA-binding</keyword>
<dbReference type="STRING" id="1120975.SAMN02746064_00226"/>
<dbReference type="SUPFAM" id="SSF103473">
    <property type="entry name" value="MFS general substrate transporter"/>
    <property type="match status" value="1"/>
</dbReference>
<keyword evidence="5 17" id="KW-0812">Transmembrane</keyword>
<dbReference type="InterPro" id="IPR002543">
    <property type="entry name" value="FtsK_dom"/>
</dbReference>
<protein>
    <submittedName>
        <fullName evidence="19">DNA segregation ATPase FtsK/SpoIIIE, S-DNA-T family</fullName>
    </submittedName>
</protein>
<dbReference type="Gene3D" id="3.40.50.300">
    <property type="entry name" value="P-loop containing nucleotide triphosphate hydrolases"/>
    <property type="match status" value="1"/>
</dbReference>
<keyword evidence="8 15" id="KW-0067">ATP-binding</keyword>
<dbReference type="SMART" id="SM00382">
    <property type="entry name" value="AAA"/>
    <property type="match status" value="1"/>
</dbReference>
<feature type="compositionally biased region" description="Basic and acidic residues" evidence="16">
    <location>
        <begin position="188"/>
        <end position="211"/>
    </location>
</feature>
<accession>A0A1M4SE20</accession>
<feature type="transmembrane region" description="Helical" evidence="17">
    <location>
        <begin position="92"/>
        <end position="110"/>
    </location>
</feature>
<feature type="transmembrane region" description="Helical" evidence="17">
    <location>
        <begin position="62"/>
        <end position="83"/>
    </location>
</feature>
<dbReference type="InterPro" id="IPR036259">
    <property type="entry name" value="MFS_trans_sf"/>
</dbReference>
<dbReference type="InterPro" id="IPR025199">
    <property type="entry name" value="FtsK_4TM"/>
</dbReference>
<dbReference type="Pfam" id="PF17854">
    <property type="entry name" value="FtsK_alpha"/>
    <property type="match status" value="1"/>
</dbReference>
<dbReference type="Pfam" id="PF13491">
    <property type="entry name" value="FtsK_4TM"/>
    <property type="match status" value="1"/>
</dbReference>
<dbReference type="Gene3D" id="1.10.10.10">
    <property type="entry name" value="Winged helix-like DNA-binding domain superfamily/Winged helix DNA-binding domain"/>
    <property type="match status" value="1"/>
</dbReference>
<comment type="similarity">
    <text evidence="2">Belongs to the FtsK/SpoIIIE/SftA family.</text>
</comment>
<keyword evidence="11 17" id="KW-0472">Membrane</keyword>
<dbReference type="GO" id="GO:0005886">
    <property type="term" value="C:plasma membrane"/>
    <property type="evidence" value="ECO:0007669"/>
    <property type="project" value="UniProtKB-SubCell"/>
</dbReference>
<keyword evidence="20" id="KW-1185">Reference proteome</keyword>
<dbReference type="InterPro" id="IPR036390">
    <property type="entry name" value="WH_DNA-bd_sf"/>
</dbReference>
<dbReference type="RefSeq" id="WP_242945268.1">
    <property type="nucleotide sequence ID" value="NZ_FQTU01000001.1"/>
</dbReference>
<keyword evidence="6 15" id="KW-0547">Nucleotide-binding</keyword>
<evidence type="ECO:0000256" key="17">
    <source>
        <dbReference type="SAM" id="Phobius"/>
    </source>
</evidence>
<gene>
    <name evidence="19" type="ORF">SAMN02746064_00226</name>
</gene>
<reference evidence="19 20" key="1">
    <citation type="submission" date="2016-11" db="EMBL/GenBank/DDBJ databases">
        <authorList>
            <person name="Jaros S."/>
            <person name="Januszkiewicz K."/>
            <person name="Wedrychowicz H."/>
        </authorList>
    </citation>
    <scope>NUCLEOTIDE SEQUENCE [LARGE SCALE GENOMIC DNA]</scope>
    <source>
        <strain evidence="19 20">DSM 14828</strain>
    </source>
</reference>
<dbReference type="EMBL" id="FQTU01000001">
    <property type="protein sequence ID" value="SHE30412.1"/>
    <property type="molecule type" value="Genomic_DNA"/>
</dbReference>
<keyword evidence="4" id="KW-0132">Cell division</keyword>
<evidence type="ECO:0000313" key="20">
    <source>
        <dbReference type="Proteomes" id="UP000184251"/>
    </source>
</evidence>
<evidence type="ECO:0000256" key="10">
    <source>
        <dbReference type="ARBA" id="ARBA00023125"/>
    </source>
</evidence>
<dbReference type="AlphaFoldDB" id="A0A1M4SE20"/>
<comment type="function">
    <text evidence="13">Essential cell division protein that coordinates cell division and chromosome segregation. The N-terminus is involved in assembly of the cell-division machinery. The C-terminus functions as a DNA motor that moves dsDNA in an ATP-dependent manner towards the dif recombination site, which is located within the replication terminus region. Required for activation of the Xer recombinase, allowing activation of chromosome unlinking by recombination.</text>
</comment>
<keyword evidence="12" id="KW-0131">Cell cycle</keyword>
<dbReference type="Proteomes" id="UP000184251">
    <property type="component" value="Unassembled WGS sequence"/>
</dbReference>
<evidence type="ECO:0000256" key="1">
    <source>
        <dbReference type="ARBA" id="ARBA00004651"/>
    </source>
</evidence>
<comment type="subunit">
    <text evidence="14">Homohexamer. Forms a ring that surrounds DNA.</text>
</comment>
<evidence type="ECO:0000256" key="9">
    <source>
        <dbReference type="ARBA" id="ARBA00022989"/>
    </source>
</evidence>
<evidence type="ECO:0000313" key="19">
    <source>
        <dbReference type="EMBL" id="SHE30412.1"/>
    </source>
</evidence>
<evidence type="ECO:0000256" key="7">
    <source>
        <dbReference type="ARBA" id="ARBA00022829"/>
    </source>
</evidence>
<dbReference type="InterPro" id="IPR018541">
    <property type="entry name" value="Ftsk_gamma"/>
</dbReference>
<dbReference type="PROSITE" id="PS50901">
    <property type="entry name" value="FTSK"/>
    <property type="match status" value="1"/>
</dbReference>
<keyword evidence="9 17" id="KW-1133">Transmembrane helix</keyword>
<dbReference type="CDD" id="cd01127">
    <property type="entry name" value="TrwB_TraG_TraD_VirD4"/>
    <property type="match status" value="1"/>
</dbReference>
<dbReference type="InterPro" id="IPR027417">
    <property type="entry name" value="P-loop_NTPase"/>
</dbReference>
<evidence type="ECO:0000256" key="12">
    <source>
        <dbReference type="ARBA" id="ARBA00023306"/>
    </source>
</evidence>
<evidence type="ECO:0000256" key="15">
    <source>
        <dbReference type="PROSITE-ProRule" id="PRU00289"/>
    </source>
</evidence>
<dbReference type="InterPro" id="IPR050206">
    <property type="entry name" value="FtsK/SpoIIIE/SftA"/>
</dbReference>
<dbReference type="InterPro" id="IPR003593">
    <property type="entry name" value="AAA+_ATPase"/>
</dbReference>
<evidence type="ECO:0000256" key="2">
    <source>
        <dbReference type="ARBA" id="ARBA00006474"/>
    </source>
</evidence>
<evidence type="ECO:0000256" key="13">
    <source>
        <dbReference type="ARBA" id="ARBA00024986"/>
    </source>
</evidence>
<dbReference type="PANTHER" id="PTHR22683:SF41">
    <property type="entry name" value="DNA TRANSLOCASE FTSK"/>
    <property type="match status" value="1"/>
</dbReference>
<dbReference type="SUPFAM" id="SSF52540">
    <property type="entry name" value="P-loop containing nucleoside triphosphate hydrolases"/>
    <property type="match status" value="1"/>
</dbReference>
<dbReference type="GO" id="GO:0003677">
    <property type="term" value="F:DNA binding"/>
    <property type="evidence" value="ECO:0007669"/>
    <property type="project" value="UniProtKB-KW"/>
</dbReference>
<evidence type="ECO:0000256" key="5">
    <source>
        <dbReference type="ARBA" id="ARBA00022692"/>
    </source>
</evidence>
<feature type="binding site" evidence="15">
    <location>
        <begin position="442"/>
        <end position="449"/>
    </location>
    <ligand>
        <name>ATP</name>
        <dbReference type="ChEBI" id="CHEBI:30616"/>
    </ligand>
</feature>
<dbReference type="SUPFAM" id="SSF46785">
    <property type="entry name" value="Winged helix' DNA-binding domain"/>
    <property type="match status" value="1"/>
</dbReference>
<feature type="region of interest" description="Disordered" evidence="16">
    <location>
        <begin position="732"/>
        <end position="761"/>
    </location>
</feature>
<evidence type="ECO:0000256" key="6">
    <source>
        <dbReference type="ARBA" id="ARBA00022741"/>
    </source>
</evidence>
<dbReference type="Pfam" id="PF01580">
    <property type="entry name" value="FtsK_SpoIIIE"/>
    <property type="match status" value="1"/>
</dbReference>
<dbReference type="SMART" id="SM00843">
    <property type="entry name" value="Ftsk_gamma"/>
    <property type="match status" value="1"/>
</dbReference>
<sequence>MAVKSKNRRTKSMKKNPARDIIIRDIIALSVIFYGIYMFYFLMAENAGAIGNFMSSGISFLFGRSGYFLAFVLVVTGILIIFGKDSTLKKRVVAAGCFLILVISMLFSIIDGHLVDRAFSAAVFELSHSASSGGGILGAFTASLSVNMFSMTGTVILMILLVLVSGVLVTPKSLYEYLSTGGQKLKVEKRAPREKNTKVQKTENRMEESKNNPEQPAEDVKQIKILDYAEIRPISKHENIKNEDELKKTDEASSVKPIEKSYKKKKIDIEKEEKEIEKLMDKLDDPITYDFPSIEYLDKTLTGNSQRNKKEVMASARLLEKTLGDFGVKAKVSEVSVGPTVTRYELQPEPGVKVSKIVNLSNDLALSLATSDVRIEAPIPGKAAIGIEVPNKDTDVVHIREIIESSTFERHDSKISFALGKKLSGSVVVADIAKMPHLLIAGATGAGKSVCINSIIISILYKATPEEVKLILIDPKMVELNNYNGIPHLLIPVVTDPKHAAGALNWGIKEMTERYKAFKDAGVRDIIRFNELAKEKDEKPMPRIVIIIDELADLMMVSPREVENAICRLAQLARAAGIHLVLATQRPSVDVITGLIKANIPSRISFSVSSMMDSRTILDMGGAEKLLGRGDMLYYPVGEPKPIRLQGTFISDKEVERVVDFVKRDSEPQYREEVIEEIKEIKNPIDEDFEDDMLPKAIELALENGSISTSQLQRKLRLGYSRAGRIIDEMEERGIISGPDGSKPRKVLIDKAEFSDENSQE</sequence>
<dbReference type="GO" id="GO:0007059">
    <property type="term" value="P:chromosome segregation"/>
    <property type="evidence" value="ECO:0007669"/>
    <property type="project" value="UniProtKB-KW"/>
</dbReference>
<feature type="domain" description="FtsK" evidence="18">
    <location>
        <begin position="424"/>
        <end position="615"/>
    </location>
</feature>
<evidence type="ECO:0000256" key="4">
    <source>
        <dbReference type="ARBA" id="ARBA00022618"/>
    </source>
</evidence>
<name>A0A1M4SE20_9FIRM</name>
<dbReference type="Pfam" id="PF09397">
    <property type="entry name" value="FtsK_gamma"/>
    <property type="match status" value="1"/>
</dbReference>
<dbReference type="InterPro" id="IPR036388">
    <property type="entry name" value="WH-like_DNA-bd_sf"/>
</dbReference>
<organism evidence="19 20">
    <name type="scientific">Alkalibacter saccharofermentans DSM 14828</name>
    <dbReference type="NCBI Taxonomy" id="1120975"/>
    <lineage>
        <taxon>Bacteria</taxon>
        <taxon>Bacillati</taxon>
        <taxon>Bacillota</taxon>
        <taxon>Clostridia</taxon>
        <taxon>Eubacteriales</taxon>
        <taxon>Eubacteriaceae</taxon>
        <taxon>Alkalibacter</taxon>
    </lineage>
</organism>
<evidence type="ECO:0000259" key="18">
    <source>
        <dbReference type="PROSITE" id="PS50901"/>
    </source>
</evidence>
<evidence type="ECO:0000256" key="16">
    <source>
        <dbReference type="SAM" id="MobiDB-lite"/>
    </source>
</evidence>
<dbReference type="InterPro" id="IPR041027">
    <property type="entry name" value="FtsK_alpha"/>
</dbReference>
<evidence type="ECO:0000256" key="14">
    <source>
        <dbReference type="ARBA" id="ARBA00025923"/>
    </source>
</evidence>
<evidence type="ECO:0000256" key="3">
    <source>
        <dbReference type="ARBA" id="ARBA00022475"/>
    </source>
</evidence>
<dbReference type="PANTHER" id="PTHR22683">
    <property type="entry name" value="SPORULATION PROTEIN RELATED"/>
    <property type="match status" value="1"/>
</dbReference>